<evidence type="ECO:0000256" key="4">
    <source>
        <dbReference type="SAM" id="MobiDB-lite"/>
    </source>
</evidence>
<keyword evidence="1" id="KW-0805">Transcription regulation</keyword>
<dbReference type="Gene3D" id="1.10.10.10">
    <property type="entry name" value="Winged helix-like DNA-binding domain superfamily/Winged helix DNA-binding domain"/>
    <property type="match status" value="1"/>
</dbReference>
<dbReference type="InterPro" id="IPR018490">
    <property type="entry name" value="cNMP-bd_dom_sf"/>
</dbReference>
<evidence type="ECO:0000256" key="1">
    <source>
        <dbReference type="ARBA" id="ARBA00023015"/>
    </source>
</evidence>
<dbReference type="EMBL" id="JACEZS010000001">
    <property type="protein sequence ID" value="MBA5603967.1"/>
    <property type="molecule type" value="Genomic_DNA"/>
</dbReference>
<feature type="domain" description="HTH crp-type" evidence="5">
    <location>
        <begin position="159"/>
        <end position="232"/>
    </location>
</feature>
<name>A0A7W2EDL0_9BURK</name>
<accession>A0A7W2EDL0</accession>
<dbReference type="Pfam" id="PF13545">
    <property type="entry name" value="HTH_Crp_2"/>
    <property type="match status" value="1"/>
</dbReference>
<dbReference type="RefSeq" id="WP_182213137.1">
    <property type="nucleotide sequence ID" value="NZ_JACEZS010000001.1"/>
</dbReference>
<evidence type="ECO:0000256" key="3">
    <source>
        <dbReference type="ARBA" id="ARBA00023163"/>
    </source>
</evidence>
<dbReference type="PROSITE" id="PS51063">
    <property type="entry name" value="HTH_CRP_2"/>
    <property type="match status" value="1"/>
</dbReference>
<dbReference type="InterPro" id="IPR000595">
    <property type="entry name" value="cNMP-bd_dom"/>
</dbReference>
<protein>
    <submittedName>
        <fullName evidence="6">Helix-turn-helix domain-containing protein</fullName>
    </submittedName>
</protein>
<gene>
    <name evidence="6" type="ORF">H3H36_01140</name>
</gene>
<dbReference type="CDD" id="cd00038">
    <property type="entry name" value="CAP_ED"/>
    <property type="match status" value="1"/>
</dbReference>
<dbReference type="GO" id="GO:0003677">
    <property type="term" value="F:DNA binding"/>
    <property type="evidence" value="ECO:0007669"/>
    <property type="project" value="UniProtKB-KW"/>
</dbReference>
<feature type="region of interest" description="Disordered" evidence="4">
    <location>
        <begin position="243"/>
        <end position="263"/>
    </location>
</feature>
<evidence type="ECO:0000313" key="7">
    <source>
        <dbReference type="Proteomes" id="UP000566711"/>
    </source>
</evidence>
<organism evidence="6 7">
    <name type="scientific">Rugamonas fusca</name>
    <dbReference type="NCBI Taxonomy" id="2758568"/>
    <lineage>
        <taxon>Bacteria</taxon>
        <taxon>Pseudomonadati</taxon>
        <taxon>Pseudomonadota</taxon>
        <taxon>Betaproteobacteria</taxon>
        <taxon>Burkholderiales</taxon>
        <taxon>Oxalobacteraceae</taxon>
        <taxon>Telluria group</taxon>
        <taxon>Rugamonas</taxon>
    </lineage>
</organism>
<dbReference type="PRINTS" id="PR00034">
    <property type="entry name" value="HTHCRP"/>
</dbReference>
<dbReference type="Pfam" id="PF00027">
    <property type="entry name" value="cNMP_binding"/>
    <property type="match status" value="1"/>
</dbReference>
<comment type="caution">
    <text evidence="6">The sequence shown here is derived from an EMBL/GenBank/DDBJ whole genome shotgun (WGS) entry which is preliminary data.</text>
</comment>
<dbReference type="SUPFAM" id="SSF51206">
    <property type="entry name" value="cAMP-binding domain-like"/>
    <property type="match status" value="1"/>
</dbReference>
<dbReference type="InterPro" id="IPR036388">
    <property type="entry name" value="WH-like_DNA-bd_sf"/>
</dbReference>
<dbReference type="GO" id="GO:0003700">
    <property type="term" value="F:DNA-binding transcription factor activity"/>
    <property type="evidence" value="ECO:0007669"/>
    <property type="project" value="InterPro"/>
</dbReference>
<dbReference type="InterPro" id="IPR014710">
    <property type="entry name" value="RmlC-like_jellyroll"/>
</dbReference>
<dbReference type="CDD" id="cd00092">
    <property type="entry name" value="HTH_CRP"/>
    <property type="match status" value="1"/>
</dbReference>
<dbReference type="InterPro" id="IPR036390">
    <property type="entry name" value="WH_DNA-bd_sf"/>
</dbReference>
<sequence>MLNYLSAGHGTRDAARFSAPVECSSCRARQLCLPAGATDHRNVDKLVGRRIKVSRDSNLYKAGDLVGNRFYAIRYGSFKNYRADAAGQPRITGFQMSAEFLALDAIGLQQHNCTAVALEDSEVCEISCGSMKPLLPFFHSILSKEITDEQNVALLLRNTRAEQRLAAFLLNLSWRYGVRGFSPARFRLAMSRRDIADFLGLTPESVSRLMFQFKDQNLINVTGRDVTLVDAIGLKQLAANAGGAPGAALDATPQTLPLPRGEL</sequence>
<keyword evidence="2" id="KW-0238">DNA-binding</keyword>
<dbReference type="SMART" id="SM00419">
    <property type="entry name" value="HTH_CRP"/>
    <property type="match status" value="1"/>
</dbReference>
<dbReference type="FunFam" id="1.10.10.10:FF:000028">
    <property type="entry name" value="Fumarate/nitrate reduction transcriptional regulator Fnr"/>
    <property type="match status" value="1"/>
</dbReference>
<dbReference type="InterPro" id="IPR018335">
    <property type="entry name" value="Tscrpt_reg_HTH_Crp-type_CS"/>
</dbReference>
<dbReference type="Proteomes" id="UP000566711">
    <property type="component" value="Unassembled WGS sequence"/>
</dbReference>
<dbReference type="AlphaFoldDB" id="A0A7W2EDL0"/>
<evidence type="ECO:0000256" key="2">
    <source>
        <dbReference type="ARBA" id="ARBA00023125"/>
    </source>
</evidence>
<dbReference type="PROSITE" id="PS00042">
    <property type="entry name" value="HTH_CRP_1"/>
    <property type="match status" value="1"/>
</dbReference>
<keyword evidence="7" id="KW-1185">Reference proteome</keyword>
<evidence type="ECO:0000313" key="6">
    <source>
        <dbReference type="EMBL" id="MBA5603967.1"/>
    </source>
</evidence>
<reference evidence="6 7" key="1">
    <citation type="submission" date="2020-07" db="EMBL/GenBank/DDBJ databases">
        <title>Novel species isolated from subtropical streams in China.</title>
        <authorList>
            <person name="Lu H."/>
        </authorList>
    </citation>
    <scope>NUCLEOTIDE SEQUENCE [LARGE SCALE GENOMIC DNA]</scope>
    <source>
        <strain evidence="6 7">FT3S</strain>
    </source>
</reference>
<evidence type="ECO:0000259" key="5">
    <source>
        <dbReference type="PROSITE" id="PS51063"/>
    </source>
</evidence>
<dbReference type="InterPro" id="IPR012318">
    <property type="entry name" value="HTH_CRP"/>
</dbReference>
<dbReference type="SUPFAM" id="SSF46785">
    <property type="entry name" value="Winged helix' DNA-binding domain"/>
    <property type="match status" value="1"/>
</dbReference>
<dbReference type="Gene3D" id="2.60.120.10">
    <property type="entry name" value="Jelly Rolls"/>
    <property type="match status" value="1"/>
</dbReference>
<proteinExistence type="predicted"/>
<keyword evidence="3" id="KW-0804">Transcription</keyword>